<evidence type="ECO:0000313" key="2">
    <source>
        <dbReference type="EMBL" id="MBS9478617.1"/>
    </source>
</evidence>
<feature type="transmembrane region" description="Helical" evidence="1">
    <location>
        <begin position="6"/>
        <end position="27"/>
    </location>
</feature>
<evidence type="ECO:0000256" key="1">
    <source>
        <dbReference type="SAM" id="Phobius"/>
    </source>
</evidence>
<dbReference type="EMBL" id="JAHCQH010000020">
    <property type="protein sequence ID" value="MBS9478617.1"/>
    <property type="molecule type" value="Genomic_DNA"/>
</dbReference>
<organism evidence="2 3">
    <name type="scientific">Ancylobacter radicis</name>
    <dbReference type="NCBI Taxonomy" id="2836179"/>
    <lineage>
        <taxon>Bacteria</taxon>
        <taxon>Pseudomonadati</taxon>
        <taxon>Pseudomonadota</taxon>
        <taxon>Alphaproteobacteria</taxon>
        <taxon>Hyphomicrobiales</taxon>
        <taxon>Xanthobacteraceae</taxon>
        <taxon>Ancylobacter</taxon>
    </lineage>
</organism>
<accession>A0ABS5RE32</accession>
<dbReference type="RefSeq" id="WP_213756567.1">
    <property type="nucleotide sequence ID" value="NZ_JAHCQH010000020.1"/>
</dbReference>
<name>A0ABS5RE32_9HYPH</name>
<protein>
    <submittedName>
        <fullName evidence="2">Uncharacterized protein</fullName>
    </submittedName>
</protein>
<sequence>MNGPTIATLGFLVIAIILMGFAAVVLWQILAGKIDLAELVSEPPAPGAAPGVVPKASLSRFQFLIFTFVVAGLFLLLSIESGGFVDIPNNVLGLLGISGGSYVVSKAVGQSKAQPSGGGE</sequence>
<proteinExistence type="predicted"/>
<gene>
    <name evidence="2" type="ORF">KIP89_15995</name>
</gene>
<keyword evidence="1" id="KW-0812">Transmembrane</keyword>
<keyword evidence="3" id="KW-1185">Reference proteome</keyword>
<feature type="transmembrane region" description="Helical" evidence="1">
    <location>
        <begin position="63"/>
        <end position="85"/>
    </location>
</feature>
<keyword evidence="1" id="KW-0472">Membrane</keyword>
<dbReference type="Proteomes" id="UP001166585">
    <property type="component" value="Unassembled WGS sequence"/>
</dbReference>
<keyword evidence="1" id="KW-1133">Transmembrane helix</keyword>
<comment type="caution">
    <text evidence="2">The sequence shown here is derived from an EMBL/GenBank/DDBJ whole genome shotgun (WGS) entry which is preliminary data.</text>
</comment>
<evidence type="ECO:0000313" key="3">
    <source>
        <dbReference type="Proteomes" id="UP001166585"/>
    </source>
</evidence>
<reference evidence="2" key="1">
    <citation type="submission" date="2021-05" db="EMBL/GenBank/DDBJ databases">
        <authorList>
            <person name="Sun Q."/>
            <person name="Inoue M."/>
        </authorList>
    </citation>
    <scope>NUCLEOTIDE SEQUENCE</scope>
    <source>
        <strain evidence="2">VKM B-3255</strain>
    </source>
</reference>